<dbReference type="GO" id="GO:0035251">
    <property type="term" value="F:UDP-glucosyltransferase activity"/>
    <property type="evidence" value="ECO:0007669"/>
    <property type="project" value="TreeGrafter"/>
</dbReference>
<evidence type="ECO:0000256" key="2">
    <source>
        <dbReference type="ARBA" id="ARBA00022676"/>
    </source>
</evidence>
<feature type="region of interest" description="Disordered" evidence="3">
    <location>
        <begin position="164"/>
        <end position="201"/>
    </location>
</feature>
<dbReference type="OrthoDB" id="5835829at2759"/>
<sequence>MSQEICILPFFGQGHLLPCFQLCNHLTSSTNFNVTLLISSTLSTSVPSSLLQNHLFQLILIPSPPPSPEHSHDELAKGLLNVLSDYHRSTRPVCAIVDVMMSWSNDIFKKLEIPTVAFFTSGACSAVMELVEWKARPLELRPGEIRFVPGLPDDMVLTYSDVKRRRHEPPPPPPHHGFTPPPGGFGPGKMGPPKHGDQPPWLNEVRDTIALMINTCDDLEQPFIDYIANHVGKPVWGVGPLLPEQYWKSFDSVIHDRDFRSNRLSSITEEEVVQWLDSKPNGSVLYISFGTEVGPTIDEYTELAQAIESCKQPFIWVVQPGPGRPDPPHLGVVGIQRLMSDEEIKTNAVVLSAKFHNGFPRSSVAALDAFKDCINKIFV</sequence>
<dbReference type="PANTHER" id="PTHR48047">
    <property type="entry name" value="GLYCOSYLTRANSFERASE"/>
    <property type="match status" value="1"/>
</dbReference>
<comment type="similarity">
    <text evidence="1">Belongs to the UDP-glycosyltransferase family.</text>
</comment>
<dbReference type="Gene3D" id="3.40.50.2000">
    <property type="entry name" value="Glycogen Phosphorylase B"/>
    <property type="match status" value="2"/>
</dbReference>
<evidence type="ECO:0008006" key="6">
    <source>
        <dbReference type="Google" id="ProtNLM"/>
    </source>
</evidence>
<gene>
    <name evidence="4" type="ORF">TSUD_236660</name>
</gene>
<evidence type="ECO:0000256" key="3">
    <source>
        <dbReference type="SAM" id="MobiDB-lite"/>
    </source>
</evidence>
<evidence type="ECO:0000256" key="1">
    <source>
        <dbReference type="ARBA" id="ARBA00009995"/>
    </source>
</evidence>
<evidence type="ECO:0000313" key="4">
    <source>
        <dbReference type="EMBL" id="GAU48296.1"/>
    </source>
</evidence>
<evidence type="ECO:0000313" key="5">
    <source>
        <dbReference type="Proteomes" id="UP000242715"/>
    </source>
</evidence>
<dbReference type="EMBL" id="DF974402">
    <property type="protein sequence ID" value="GAU48296.1"/>
    <property type="molecule type" value="Genomic_DNA"/>
</dbReference>
<accession>A0A2Z6NY03</accession>
<dbReference type="PANTHER" id="PTHR48047:SF131">
    <property type="entry name" value="GLYCOSYLTRANSFERASE"/>
    <property type="match status" value="1"/>
</dbReference>
<keyword evidence="5" id="KW-1185">Reference proteome</keyword>
<dbReference type="SUPFAM" id="SSF53756">
    <property type="entry name" value="UDP-Glycosyltransferase/glycogen phosphorylase"/>
    <property type="match status" value="1"/>
</dbReference>
<protein>
    <recommendedName>
        <fullName evidence="6">UDP-glycosyltransferases domain-containing protein</fullName>
    </recommendedName>
</protein>
<name>A0A2Z6NY03_TRISU</name>
<keyword evidence="2" id="KW-0328">Glycosyltransferase</keyword>
<dbReference type="AlphaFoldDB" id="A0A2Z6NY03"/>
<reference evidence="5" key="1">
    <citation type="journal article" date="2017" name="Front. Plant Sci.">
        <title>Climate Clever Clovers: New Paradigm to Reduce the Environmental Footprint of Ruminants by Breeding Low Methanogenic Forages Utilizing Haplotype Variation.</title>
        <authorList>
            <person name="Kaur P."/>
            <person name="Appels R."/>
            <person name="Bayer P.E."/>
            <person name="Keeble-Gagnere G."/>
            <person name="Wang J."/>
            <person name="Hirakawa H."/>
            <person name="Shirasawa K."/>
            <person name="Vercoe P."/>
            <person name="Stefanova K."/>
            <person name="Durmic Z."/>
            <person name="Nichols P."/>
            <person name="Revell C."/>
            <person name="Isobe S.N."/>
            <person name="Edwards D."/>
            <person name="Erskine W."/>
        </authorList>
    </citation>
    <scope>NUCLEOTIDE SEQUENCE [LARGE SCALE GENOMIC DNA]</scope>
    <source>
        <strain evidence="5">cv. Daliak</strain>
    </source>
</reference>
<feature type="compositionally biased region" description="Pro residues" evidence="3">
    <location>
        <begin position="170"/>
        <end position="184"/>
    </location>
</feature>
<dbReference type="Proteomes" id="UP000242715">
    <property type="component" value="Unassembled WGS sequence"/>
</dbReference>
<proteinExistence type="inferred from homology"/>
<organism evidence="4 5">
    <name type="scientific">Trifolium subterraneum</name>
    <name type="common">Subterranean clover</name>
    <dbReference type="NCBI Taxonomy" id="3900"/>
    <lineage>
        <taxon>Eukaryota</taxon>
        <taxon>Viridiplantae</taxon>
        <taxon>Streptophyta</taxon>
        <taxon>Embryophyta</taxon>
        <taxon>Tracheophyta</taxon>
        <taxon>Spermatophyta</taxon>
        <taxon>Magnoliopsida</taxon>
        <taxon>eudicotyledons</taxon>
        <taxon>Gunneridae</taxon>
        <taxon>Pentapetalae</taxon>
        <taxon>rosids</taxon>
        <taxon>fabids</taxon>
        <taxon>Fabales</taxon>
        <taxon>Fabaceae</taxon>
        <taxon>Papilionoideae</taxon>
        <taxon>50 kb inversion clade</taxon>
        <taxon>NPAAA clade</taxon>
        <taxon>Hologalegina</taxon>
        <taxon>IRL clade</taxon>
        <taxon>Trifolieae</taxon>
        <taxon>Trifolium</taxon>
    </lineage>
</organism>
<keyword evidence="2" id="KW-0808">Transferase</keyword>